<name>A0ABX8RH46_9CLOT</name>
<keyword evidence="4" id="KW-1185">Reference proteome</keyword>
<dbReference type="InterPro" id="IPR050273">
    <property type="entry name" value="GppA/Ppx_hydrolase"/>
</dbReference>
<dbReference type="EMBL" id="CP078093">
    <property type="protein sequence ID" value="QXM07235.1"/>
    <property type="molecule type" value="Genomic_DNA"/>
</dbReference>
<dbReference type="CDD" id="cd24054">
    <property type="entry name" value="ASKHA_NBD_AaPPX-GppA_MtPPX2-like"/>
    <property type="match status" value="1"/>
</dbReference>
<protein>
    <submittedName>
        <fullName evidence="3">Ppx/GppA family phosphatase</fullName>
    </submittedName>
</protein>
<gene>
    <name evidence="3" type="ORF">KVH43_05965</name>
</gene>
<reference evidence="3" key="1">
    <citation type="submission" date="2021-07" db="EMBL/GenBank/DDBJ databases">
        <title>Complete genome sequence of Crassaminicella sp. 143-21, isolated from a deep-sea hydrothermal vent.</title>
        <authorList>
            <person name="Li X."/>
        </authorList>
    </citation>
    <scope>NUCLEOTIDE SEQUENCE</scope>
    <source>
        <strain evidence="3">143-21</strain>
    </source>
</reference>
<accession>A0ABX8RH46</accession>
<dbReference type="RefSeq" id="WP_218283921.1">
    <property type="nucleotide sequence ID" value="NZ_CP078093.1"/>
</dbReference>
<dbReference type="Pfam" id="PF02541">
    <property type="entry name" value="Ppx-GppA"/>
    <property type="match status" value="1"/>
</dbReference>
<sequence>MLKLGAIDIGTNSMRMIIAKIEKGRIVESIKILKPTRMGEKVDQTSRLSKDAIDRNIKALNEFVNIACKEGVNKLPIIATSAVRDAKNKEIFIKRAEEEVGVKVDVITGEREAALGFMGVLKGINKDDENILVIDIGGGSTEFIFGNKEGIKFLCSLDMGAVRMTEKFVTTDPVSKKEVEDIQKAIADCMESMIDSLGKFQIDKIIGIGGTATTLAAISKKMKVYDKAMIHNTKLCHEKVKAILSDFLSKTLENRKKLDGLEEKRADIITAGTIILDKILTMLNVDDITISEYDNLEGLIFEQL</sequence>
<evidence type="ECO:0000313" key="3">
    <source>
        <dbReference type="EMBL" id="QXM07235.1"/>
    </source>
</evidence>
<comment type="similarity">
    <text evidence="1">Belongs to the GppA/Ppx family.</text>
</comment>
<dbReference type="InterPro" id="IPR003695">
    <property type="entry name" value="Ppx_GppA_N"/>
</dbReference>
<evidence type="ECO:0000313" key="4">
    <source>
        <dbReference type="Proteomes" id="UP000886818"/>
    </source>
</evidence>
<evidence type="ECO:0000259" key="2">
    <source>
        <dbReference type="Pfam" id="PF02541"/>
    </source>
</evidence>
<dbReference type="PANTHER" id="PTHR30005:SF0">
    <property type="entry name" value="RETROGRADE REGULATION PROTEIN 2"/>
    <property type="match status" value="1"/>
</dbReference>
<proteinExistence type="inferred from homology"/>
<dbReference type="Proteomes" id="UP000886818">
    <property type="component" value="Chromosome"/>
</dbReference>
<feature type="domain" description="Ppx/GppA phosphatase N-terminal" evidence="2">
    <location>
        <begin position="18"/>
        <end position="303"/>
    </location>
</feature>
<dbReference type="PANTHER" id="PTHR30005">
    <property type="entry name" value="EXOPOLYPHOSPHATASE"/>
    <property type="match status" value="1"/>
</dbReference>
<evidence type="ECO:0000256" key="1">
    <source>
        <dbReference type="ARBA" id="ARBA00007125"/>
    </source>
</evidence>
<organism evidence="3 4">
    <name type="scientific">Crassaminicella indica</name>
    <dbReference type="NCBI Taxonomy" id="2855394"/>
    <lineage>
        <taxon>Bacteria</taxon>
        <taxon>Bacillati</taxon>
        <taxon>Bacillota</taxon>
        <taxon>Clostridia</taxon>
        <taxon>Eubacteriales</taxon>
        <taxon>Clostridiaceae</taxon>
        <taxon>Crassaminicella</taxon>
    </lineage>
</organism>